<protein>
    <recommendedName>
        <fullName evidence="2">OTU domain-containing protein</fullName>
    </recommendedName>
</protein>
<feature type="compositionally biased region" description="Basic residues" evidence="1">
    <location>
        <begin position="1"/>
        <end position="10"/>
    </location>
</feature>
<dbReference type="SUPFAM" id="SSF54001">
    <property type="entry name" value="Cysteine proteinases"/>
    <property type="match status" value="1"/>
</dbReference>
<dbReference type="Proteomes" id="UP000279259">
    <property type="component" value="Unassembled WGS sequence"/>
</dbReference>
<dbReference type="PROSITE" id="PS50802">
    <property type="entry name" value="OTU"/>
    <property type="match status" value="1"/>
</dbReference>
<dbReference type="PANTHER" id="PTHR12419">
    <property type="entry name" value="OTU DOMAIN CONTAINING PROTEIN"/>
    <property type="match status" value="1"/>
</dbReference>
<sequence>MPGSKRRALKKLLSPSSSPSQKASKSSPAQVPTPSISPTSSVVAVSGDPSIKSVQSAASLNSGRSIASDPQNYLTDQQLNADLEIEAMVEREGQIGTGRAKELDGVGSLSLEDTNLPPEVTSPPQPTAQPPKPSGSPGGGMFGANLAAGFGLGPGGQGGKKKSSRQKFEERQARKKDALINSAPPSDPAWTAQLEKERQEEIRVISDACEVLGRDIYEIPPDGHCMYTAIADQLVEIGMVPAHQSTNPKFTRRTAAQYMLAHPDEFRPFLPSIGGEDAEGATTHDGIMTEKEFKRYCKNVSDTGEWGGEPEIQALSRAFQVPIHVIQRGPPTIVSHGGEDDTFGGTITPEQSHAAGARVVRISYHRRMYGLGEHYNSLRIARG</sequence>
<feature type="region of interest" description="Disordered" evidence="1">
    <location>
        <begin position="92"/>
        <end position="191"/>
    </location>
</feature>
<dbReference type="Gene3D" id="3.90.70.80">
    <property type="match status" value="1"/>
</dbReference>
<feature type="compositionally biased region" description="Basic and acidic residues" evidence="1">
    <location>
        <begin position="166"/>
        <end position="178"/>
    </location>
</feature>
<dbReference type="GO" id="GO:0004843">
    <property type="term" value="F:cysteine-type deubiquitinase activity"/>
    <property type="evidence" value="ECO:0007669"/>
    <property type="project" value="TreeGrafter"/>
</dbReference>
<dbReference type="InterPro" id="IPR050704">
    <property type="entry name" value="Peptidase_C85-like"/>
</dbReference>
<feature type="compositionally biased region" description="Basic and acidic residues" evidence="1">
    <location>
        <begin position="92"/>
        <end position="104"/>
    </location>
</feature>
<dbReference type="STRING" id="1890683.A0A427YHP4"/>
<dbReference type="CDD" id="cd22748">
    <property type="entry name" value="OTU_OTUD6-like"/>
    <property type="match status" value="1"/>
</dbReference>
<dbReference type="FunFam" id="3.90.70.80:FF:000025">
    <property type="entry name" value="Unplaced genomic scaffold supercont1.1, whole genome shotgun sequence"/>
    <property type="match status" value="1"/>
</dbReference>
<gene>
    <name evidence="3" type="ORF">EHS25_001168</name>
</gene>
<dbReference type="EMBL" id="RSCD01000010">
    <property type="protein sequence ID" value="RSH90563.1"/>
    <property type="molecule type" value="Genomic_DNA"/>
</dbReference>
<evidence type="ECO:0000313" key="4">
    <source>
        <dbReference type="Proteomes" id="UP000279259"/>
    </source>
</evidence>
<dbReference type="GO" id="GO:0016579">
    <property type="term" value="P:protein deubiquitination"/>
    <property type="evidence" value="ECO:0007669"/>
    <property type="project" value="TreeGrafter"/>
</dbReference>
<feature type="region of interest" description="Disordered" evidence="1">
    <location>
        <begin position="1"/>
        <end position="46"/>
    </location>
</feature>
<dbReference type="Pfam" id="PF02338">
    <property type="entry name" value="OTU"/>
    <property type="match status" value="1"/>
</dbReference>
<dbReference type="PANTHER" id="PTHR12419:SF10">
    <property type="entry name" value="DEUBIQUITINASE OTUD6B"/>
    <property type="match status" value="1"/>
</dbReference>
<evidence type="ECO:0000313" key="3">
    <source>
        <dbReference type="EMBL" id="RSH90563.1"/>
    </source>
</evidence>
<keyword evidence="4" id="KW-1185">Reference proteome</keyword>
<dbReference type="InterPro" id="IPR003323">
    <property type="entry name" value="OTU_dom"/>
</dbReference>
<name>A0A427YHP4_9TREE</name>
<feature type="compositionally biased region" description="Low complexity" evidence="1">
    <location>
        <begin position="11"/>
        <end position="46"/>
    </location>
</feature>
<dbReference type="InterPro" id="IPR038765">
    <property type="entry name" value="Papain-like_cys_pep_sf"/>
</dbReference>
<evidence type="ECO:0000256" key="1">
    <source>
        <dbReference type="SAM" id="MobiDB-lite"/>
    </source>
</evidence>
<accession>A0A427YHP4</accession>
<reference evidence="3 4" key="1">
    <citation type="submission" date="2018-11" db="EMBL/GenBank/DDBJ databases">
        <title>Genome sequence of Saitozyma podzolica DSM 27192.</title>
        <authorList>
            <person name="Aliyu H."/>
            <person name="Gorte O."/>
            <person name="Ochsenreither K."/>
        </authorList>
    </citation>
    <scope>NUCLEOTIDE SEQUENCE [LARGE SCALE GENOMIC DNA]</scope>
    <source>
        <strain evidence="3 4">DSM 27192</strain>
    </source>
</reference>
<feature type="domain" description="OTU" evidence="2">
    <location>
        <begin position="214"/>
        <end position="381"/>
    </location>
</feature>
<feature type="compositionally biased region" description="Pro residues" evidence="1">
    <location>
        <begin position="120"/>
        <end position="134"/>
    </location>
</feature>
<organism evidence="3 4">
    <name type="scientific">Saitozyma podzolica</name>
    <dbReference type="NCBI Taxonomy" id="1890683"/>
    <lineage>
        <taxon>Eukaryota</taxon>
        <taxon>Fungi</taxon>
        <taxon>Dikarya</taxon>
        <taxon>Basidiomycota</taxon>
        <taxon>Agaricomycotina</taxon>
        <taxon>Tremellomycetes</taxon>
        <taxon>Tremellales</taxon>
        <taxon>Trimorphomycetaceae</taxon>
        <taxon>Saitozyma</taxon>
    </lineage>
</organism>
<dbReference type="AlphaFoldDB" id="A0A427YHP4"/>
<evidence type="ECO:0000259" key="2">
    <source>
        <dbReference type="PROSITE" id="PS50802"/>
    </source>
</evidence>
<proteinExistence type="predicted"/>
<dbReference type="OrthoDB" id="415023at2759"/>
<comment type="caution">
    <text evidence="3">The sequence shown here is derived from an EMBL/GenBank/DDBJ whole genome shotgun (WGS) entry which is preliminary data.</text>
</comment>